<evidence type="ECO:0000313" key="2">
    <source>
        <dbReference type="Proteomes" id="UP000789901"/>
    </source>
</evidence>
<gene>
    <name evidence="1" type="ORF">GMARGA_LOCUS9494</name>
</gene>
<evidence type="ECO:0000313" key="1">
    <source>
        <dbReference type="EMBL" id="CAG8653747.1"/>
    </source>
</evidence>
<comment type="caution">
    <text evidence="1">The sequence shown here is derived from an EMBL/GenBank/DDBJ whole genome shotgun (WGS) entry which is preliminary data.</text>
</comment>
<dbReference type="Proteomes" id="UP000789901">
    <property type="component" value="Unassembled WGS sequence"/>
</dbReference>
<reference evidence="1 2" key="1">
    <citation type="submission" date="2021-06" db="EMBL/GenBank/DDBJ databases">
        <authorList>
            <person name="Kallberg Y."/>
            <person name="Tangrot J."/>
            <person name="Rosling A."/>
        </authorList>
    </citation>
    <scope>NUCLEOTIDE SEQUENCE [LARGE SCALE GENOMIC DNA]</scope>
    <source>
        <strain evidence="1 2">120-4 pot B 10/14</strain>
    </source>
</reference>
<dbReference type="EMBL" id="CAJVQB010005126">
    <property type="protein sequence ID" value="CAG8653747.1"/>
    <property type="molecule type" value="Genomic_DNA"/>
</dbReference>
<proteinExistence type="predicted"/>
<organism evidence="1 2">
    <name type="scientific">Gigaspora margarita</name>
    <dbReference type="NCBI Taxonomy" id="4874"/>
    <lineage>
        <taxon>Eukaryota</taxon>
        <taxon>Fungi</taxon>
        <taxon>Fungi incertae sedis</taxon>
        <taxon>Mucoromycota</taxon>
        <taxon>Glomeromycotina</taxon>
        <taxon>Glomeromycetes</taxon>
        <taxon>Diversisporales</taxon>
        <taxon>Gigasporaceae</taxon>
        <taxon>Gigaspora</taxon>
    </lineage>
</organism>
<protein>
    <submittedName>
        <fullName evidence="1">42944_t:CDS:1</fullName>
    </submittedName>
</protein>
<name>A0ABN7UQL7_GIGMA</name>
<keyword evidence="2" id="KW-1185">Reference proteome</keyword>
<sequence>MVVDEWHEATYRILKKEVHLSYSKPGREITSMDASRVKAKVTRGEPKQLWHSRNTGRLCRKHRHTLTIAKWILMNGSSITYRIKKSNILGGSEIV</sequence>
<accession>A0ABN7UQL7</accession>
<feature type="non-terminal residue" evidence="1">
    <location>
        <position position="95"/>
    </location>
</feature>